<proteinExistence type="predicted"/>
<evidence type="ECO:0000313" key="2">
    <source>
        <dbReference type="EMBL" id="MBO3099924.1"/>
    </source>
</evidence>
<dbReference type="PROSITE" id="PS50943">
    <property type="entry name" value="HTH_CROC1"/>
    <property type="match status" value="1"/>
</dbReference>
<gene>
    <name evidence="2" type="ORF">J4051_16760</name>
</gene>
<keyword evidence="3" id="KW-1185">Reference proteome</keyword>
<dbReference type="RefSeq" id="WP_208235029.1">
    <property type="nucleotide sequence ID" value="NZ_JAGEVG010000024.1"/>
</dbReference>
<comment type="caution">
    <text evidence="2">The sequence shown here is derived from an EMBL/GenBank/DDBJ whole genome shotgun (WGS) entry which is preliminary data.</text>
</comment>
<protein>
    <recommendedName>
        <fullName evidence="1">HTH cro/C1-type domain-containing protein</fullName>
    </recommendedName>
</protein>
<dbReference type="Proteomes" id="UP000681315">
    <property type="component" value="Unassembled WGS sequence"/>
</dbReference>
<dbReference type="SUPFAM" id="SSF47413">
    <property type="entry name" value="lambda repressor-like DNA-binding domains"/>
    <property type="match status" value="1"/>
</dbReference>
<dbReference type="InterPro" id="IPR001387">
    <property type="entry name" value="Cro/C1-type_HTH"/>
</dbReference>
<evidence type="ECO:0000313" key="3">
    <source>
        <dbReference type="Proteomes" id="UP000681315"/>
    </source>
</evidence>
<evidence type="ECO:0000259" key="1">
    <source>
        <dbReference type="PROSITE" id="PS50943"/>
    </source>
</evidence>
<name>A0ABS3SW36_9FLAO</name>
<organism evidence="2 3">
    <name type="scientific">Gelidibacter pelagius</name>
    <dbReference type="NCBI Taxonomy" id="2819985"/>
    <lineage>
        <taxon>Bacteria</taxon>
        <taxon>Pseudomonadati</taxon>
        <taxon>Bacteroidota</taxon>
        <taxon>Flavobacteriia</taxon>
        <taxon>Flavobacteriales</taxon>
        <taxon>Flavobacteriaceae</taxon>
        <taxon>Gelidibacter</taxon>
    </lineage>
</organism>
<sequence>MINKDNNEIRNRKKFSKNFQNILAVKGITPYEFGKIFFPEKKKSTIGYYYLNNPNITIYNLCKVAIILNVDITIFFQDNLNDIIKLENVDVNSYYSLVLKNIATNIKLVRKEKDELLLDLEVLSNIDSSNLSKIENAKSNLSIAILTRVADTLSTNIQGLLEWN</sequence>
<reference evidence="2 3" key="1">
    <citation type="submission" date="2021-03" db="EMBL/GenBank/DDBJ databases">
        <title>Gelidibacter sp. nov., isolated from costal sediment.</title>
        <authorList>
            <person name="Lun K.-Y."/>
        </authorList>
    </citation>
    <scope>NUCLEOTIDE SEQUENCE [LARGE SCALE GENOMIC DNA]</scope>
    <source>
        <strain evidence="2 3">DF109</strain>
    </source>
</reference>
<dbReference type="EMBL" id="JAGEVG010000024">
    <property type="protein sequence ID" value="MBO3099924.1"/>
    <property type="molecule type" value="Genomic_DNA"/>
</dbReference>
<accession>A0ABS3SW36</accession>
<dbReference type="InterPro" id="IPR010982">
    <property type="entry name" value="Lambda_DNA-bd_dom_sf"/>
</dbReference>
<dbReference type="Gene3D" id="1.10.260.40">
    <property type="entry name" value="lambda repressor-like DNA-binding domains"/>
    <property type="match status" value="1"/>
</dbReference>
<feature type="domain" description="HTH cro/C1-type" evidence="1">
    <location>
        <begin position="106"/>
        <end position="160"/>
    </location>
</feature>